<dbReference type="Gene3D" id="3.40.140.10">
    <property type="entry name" value="Cytidine Deaminase, domain 2"/>
    <property type="match status" value="1"/>
</dbReference>
<gene>
    <name evidence="17" type="ORF">dsat_0459</name>
</gene>
<evidence type="ECO:0000256" key="7">
    <source>
        <dbReference type="ARBA" id="ARBA00022723"/>
    </source>
</evidence>
<feature type="binding site" evidence="14">
    <location>
        <position position="160"/>
    </location>
    <ligand>
        <name>NADP(+)</name>
        <dbReference type="ChEBI" id="CHEBI:58349"/>
    </ligand>
</feature>
<comment type="catalytic activity">
    <reaction evidence="12">
        <text>5-amino-6-(5-phospho-D-ribitylamino)uracil + NADP(+) = 5-amino-6-(5-phospho-D-ribosylamino)uracil + NADPH + H(+)</text>
        <dbReference type="Rhea" id="RHEA:17845"/>
        <dbReference type="ChEBI" id="CHEBI:15378"/>
        <dbReference type="ChEBI" id="CHEBI:57783"/>
        <dbReference type="ChEBI" id="CHEBI:58349"/>
        <dbReference type="ChEBI" id="CHEBI:58421"/>
        <dbReference type="ChEBI" id="CHEBI:58453"/>
        <dbReference type="EC" id="1.1.1.193"/>
    </reaction>
</comment>
<dbReference type="eggNOG" id="COG1985">
    <property type="taxonomic scope" value="Bacteria"/>
</dbReference>
<dbReference type="GO" id="GO:0009231">
    <property type="term" value="P:riboflavin biosynthetic process"/>
    <property type="evidence" value="ECO:0007669"/>
    <property type="project" value="UniProtKB-UniPathway"/>
</dbReference>
<dbReference type="Gene3D" id="3.40.430.10">
    <property type="entry name" value="Dihydrofolate Reductase, subunit A"/>
    <property type="match status" value="1"/>
</dbReference>
<evidence type="ECO:0000313" key="18">
    <source>
        <dbReference type="Proteomes" id="UP000014975"/>
    </source>
</evidence>
<feature type="binding site" evidence="15">
    <location>
        <position position="90"/>
    </location>
    <ligand>
        <name>Zn(2+)</name>
        <dbReference type="ChEBI" id="CHEBI:29105"/>
        <note>catalytic</note>
    </ligand>
</feature>
<reference evidence="17 18" key="1">
    <citation type="journal article" date="2013" name="Genome Announc.">
        <title>Draft genome sequences for three mercury-methylating, sulfate-reducing bacteria.</title>
        <authorList>
            <person name="Brown S.D."/>
            <person name="Hurt R.A.Jr."/>
            <person name="Gilmour C.C."/>
            <person name="Elias D.A."/>
        </authorList>
    </citation>
    <scope>NUCLEOTIDE SEQUENCE [LARGE SCALE GENOMIC DNA]</scope>
    <source>
        <strain evidence="17 18">DSM 16529</strain>
    </source>
</reference>
<evidence type="ECO:0000256" key="14">
    <source>
        <dbReference type="PIRSR" id="PIRSR006769-2"/>
    </source>
</evidence>
<keyword evidence="9 12" id="KW-0521">NADP</keyword>
<dbReference type="EC" id="3.5.4.26" evidence="12"/>
<feature type="domain" description="CMP/dCMP-type deaminase" evidence="16">
    <location>
        <begin position="4"/>
        <end position="129"/>
    </location>
</feature>
<dbReference type="Proteomes" id="UP000014975">
    <property type="component" value="Unassembled WGS sequence"/>
</dbReference>
<dbReference type="InterPro" id="IPR024072">
    <property type="entry name" value="DHFR-like_dom_sf"/>
</dbReference>
<dbReference type="PANTHER" id="PTHR38011">
    <property type="entry name" value="DIHYDROFOLATE REDUCTASE FAMILY PROTEIN (AFU_ORTHOLOGUE AFUA_8G06820)"/>
    <property type="match status" value="1"/>
</dbReference>
<evidence type="ECO:0000256" key="2">
    <source>
        <dbReference type="ARBA" id="ARBA00004882"/>
    </source>
</evidence>
<dbReference type="SUPFAM" id="SSF53597">
    <property type="entry name" value="Dihydrofolate reductase-like"/>
    <property type="match status" value="1"/>
</dbReference>
<feature type="binding site" evidence="14">
    <location>
        <position position="303"/>
    </location>
    <ligand>
        <name>substrate</name>
    </ligand>
</feature>
<dbReference type="SUPFAM" id="SSF53927">
    <property type="entry name" value="Cytidine deaminase-like"/>
    <property type="match status" value="1"/>
</dbReference>
<keyword evidence="12" id="KW-0378">Hydrolase</keyword>
<feature type="binding site" evidence="14">
    <location>
        <position position="202"/>
    </location>
    <ligand>
        <name>NADP(+)</name>
        <dbReference type="ChEBI" id="CHEBI:58349"/>
    </ligand>
</feature>
<name>S7UL14_9BACT</name>
<feature type="binding site" evidence="14">
    <location>
        <begin position="305"/>
        <end position="311"/>
    </location>
    <ligand>
        <name>NADP(+)</name>
        <dbReference type="ChEBI" id="CHEBI:58349"/>
    </ligand>
</feature>
<dbReference type="AlphaFoldDB" id="S7UL14"/>
<keyword evidence="18" id="KW-1185">Reference proteome</keyword>
<dbReference type="InterPro" id="IPR002734">
    <property type="entry name" value="RibDG_C"/>
</dbReference>
<evidence type="ECO:0000313" key="17">
    <source>
        <dbReference type="EMBL" id="EPR33018.1"/>
    </source>
</evidence>
<feature type="binding site" evidence="15">
    <location>
        <position position="53"/>
    </location>
    <ligand>
        <name>Zn(2+)</name>
        <dbReference type="ChEBI" id="CHEBI:29105"/>
        <note>catalytic</note>
    </ligand>
</feature>
<feature type="binding site" evidence="14">
    <location>
        <position position="190"/>
    </location>
    <ligand>
        <name>substrate</name>
    </ligand>
</feature>
<comment type="similarity">
    <text evidence="5 12">In the C-terminal section; belongs to the HTP reductase family.</text>
</comment>
<dbReference type="NCBIfam" id="TIGR00326">
    <property type="entry name" value="eubact_ribD"/>
    <property type="match status" value="1"/>
</dbReference>
<comment type="catalytic activity">
    <reaction evidence="12">
        <text>2,5-diamino-6-hydroxy-4-(5-phosphoribosylamino)-pyrimidine + H2O + H(+) = 5-amino-6-(5-phospho-D-ribosylamino)uracil + NH4(+)</text>
        <dbReference type="Rhea" id="RHEA:21868"/>
        <dbReference type="ChEBI" id="CHEBI:15377"/>
        <dbReference type="ChEBI" id="CHEBI:15378"/>
        <dbReference type="ChEBI" id="CHEBI:28938"/>
        <dbReference type="ChEBI" id="CHEBI:58453"/>
        <dbReference type="ChEBI" id="CHEBI:58614"/>
        <dbReference type="EC" id="3.5.4.26"/>
    </reaction>
</comment>
<dbReference type="GO" id="GO:0008835">
    <property type="term" value="F:diaminohydroxyphosphoribosylaminopyrimidine deaminase activity"/>
    <property type="evidence" value="ECO:0007669"/>
    <property type="project" value="UniProtKB-EC"/>
</dbReference>
<dbReference type="EMBL" id="ATHI01000026">
    <property type="protein sequence ID" value="EPR33018.1"/>
    <property type="molecule type" value="Genomic_DNA"/>
</dbReference>
<keyword evidence="10 12" id="KW-0560">Oxidoreductase</keyword>
<dbReference type="PATRIC" id="fig|1121439.3.peg.1811"/>
<evidence type="ECO:0000256" key="6">
    <source>
        <dbReference type="ARBA" id="ARBA00022619"/>
    </source>
</evidence>
<comment type="cofactor">
    <cofactor evidence="12 15">
        <name>Zn(2+)</name>
        <dbReference type="ChEBI" id="CHEBI:29105"/>
    </cofactor>
    <text evidence="12 15">Binds 1 zinc ion.</text>
</comment>
<feature type="active site" description="Proton donor" evidence="13">
    <location>
        <position position="55"/>
    </location>
</feature>
<keyword evidence="6 12" id="KW-0686">Riboflavin biosynthesis</keyword>
<protein>
    <recommendedName>
        <fullName evidence="12">Riboflavin biosynthesis protein RibD</fullName>
    </recommendedName>
    <domain>
        <recommendedName>
            <fullName evidence="12">Diaminohydroxyphosphoribosylaminopyrimidine deaminase</fullName>
            <shortName evidence="12">DRAP deaminase</shortName>
            <ecNumber evidence="12">3.5.4.26</ecNumber>
        </recommendedName>
        <alternativeName>
            <fullName evidence="12">Riboflavin-specific deaminase</fullName>
        </alternativeName>
    </domain>
    <domain>
        <recommendedName>
            <fullName evidence="12">5-amino-6-(5-phosphoribosylamino)uracil reductase</fullName>
            <ecNumber evidence="12">1.1.1.193</ecNumber>
        </recommendedName>
        <alternativeName>
            <fullName evidence="12">HTP reductase</fullName>
        </alternativeName>
    </domain>
</protein>
<accession>S7UL14</accession>
<evidence type="ECO:0000256" key="9">
    <source>
        <dbReference type="ARBA" id="ARBA00022857"/>
    </source>
</evidence>
<dbReference type="InterPro" id="IPR050765">
    <property type="entry name" value="Riboflavin_Biosynth_HTPR"/>
</dbReference>
<dbReference type="CDD" id="cd01284">
    <property type="entry name" value="Riboflavin_deaminase-reductase"/>
    <property type="match status" value="1"/>
</dbReference>
<evidence type="ECO:0000256" key="3">
    <source>
        <dbReference type="ARBA" id="ARBA00004910"/>
    </source>
</evidence>
<dbReference type="eggNOG" id="COG0117">
    <property type="taxonomic scope" value="Bacteria"/>
</dbReference>
<comment type="similarity">
    <text evidence="4 12">In the N-terminal section; belongs to the cytidine and deoxycytidylate deaminase family.</text>
</comment>
<keyword evidence="11" id="KW-0511">Multifunctional enzyme</keyword>
<dbReference type="InterPro" id="IPR016193">
    <property type="entry name" value="Cytidine_deaminase-like"/>
</dbReference>
<dbReference type="PROSITE" id="PS51747">
    <property type="entry name" value="CYT_DCMP_DEAMINASES_2"/>
    <property type="match status" value="1"/>
</dbReference>
<dbReference type="InterPro" id="IPR016192">
    <property type="entry name" value="APOBEC/CMP_deaminase_Zn-bd"/>
</dbReference>
<dbReference type="Pfam" id="PF00383">
    <property type="entry name" value="dCMP_cyt_deam_1"/>
    <property type="match status" value="1"/>
</dbReference>
<comment type="pathway">
    <text evidence="3 12">Cofactor biosynthesis; riboflavin biosynthesis; 5-amino-6-(D-ribitylamino)uracil from GTP: step 3/4.</text>
</comment>
<dbReference type="Pfam" id="PF01872">
    <property type="entry name" value="RibD_C"/>
    <property type="match status" value="1"/>
</dbReference>
<feature type="binding site" evidence="14">
    <location>
        <position position="210"/>
    </location>
    <ligand>
        <name>substrate</name>
    </ligand>
</feature>
<dbReference type="RefSeq" id="WP_020887153.1">
    <property type="nucleotide sequence ID" value="NZ_ATHI01000026.1"/>
</dbReference>
<dbReference type="PANTHER" id="PTHR38011:SF7">
    <property type="entry name" value="2,5-DIAMINO-6-RIBOSYLAMINO-4(3H)-PYRIMIDINONE 5'-PHOSPHATE REDUCTASE"/>
    <property type="match status" value="1"/>
</dbReference>
<dbReference type="EC" id="1.1.1.193" evidence="12"/>
<evidence type="ECO:0000256" key="1">
    <source>
        <dbReference type="ARBA" id="ARBA00002151"/>
    </source>
</evidence>
<comment type="pathway">
    <text evidence="2 12">Cofactor biosynthesis; riboflavin biosynthesis; 5-amino-6-(D-ribitylamino)uracil from GTP: step 2/4.</text>
</comment>
<comment type="function">
    <text evidence="1 12">Converts 2,5-diamino-6-(ribosylamino)-4(3h)-pyrimidinone 5'-phosphate into 5-amino-6-(ribosylamino)-2,4(1h,3h)-pyrimidinedione 5'-phosphate.</text>
</comment>
<feature type="binding site" evidence="15">
    <location>
        <position position="81"/>
    </location>
    <ligand>
        <name>Zn(2+)</name>
        <dbReference type="ChEBI" id="CHEBI:29105"/>
        <note>catalytic</note>
    </ligand>
</feature>
<evidence type="ECO:0000256" key="8">
    <source>
        <dbReference type="ARBA" id="ARBA00022833"/>
    </source>
</evidence>
<evidence type="ECO:0000256" key="11">
    <source>
        <dbReference type="ARBA" id="ARBA00023268"/>
    </source>
</evidence>
<evidence type="ECO:0000256" key="12">
    <source>
        <dbReference type="PIRNR" id="PIRNR006769"/>
    </source>
</evidence>
<dbReference type="InterPro" id="IPR002125">
    <property type="entry name" value="CMP_dCMP_dom"/>
</dbReference>
<proteinExistence type="inferred from homology"/>
<organism evidence="17 18">
    <name type="scientific">Alkalidesulfovibrio alkalitolerans DSM 16529</name>
    <dbReference type="NCBI Taxonomy" id="1121439"/>
    <lineage>
        <taxon>Bacteria</taxon>
        <taxon>Pseudomonadati</taxon>
        <taxon>Thermodesulfobacteriota</taxon>
        <taxon>Desulfovibrionia</taxon>
        <taxon>Desulfovibrionales</taxon>
        <taxon>Desulfovibrionaceae</taxon>
        <taxon>Alkalidesulfovibrio</taxon>
    </lineage>
</organism>
<comment type="caution">
    <text evidence="17">The sequence shown here is derived from an EMBL/GenBank/DDBJ whole genome shotgun (WGS) entry which is preliminary data.</text>
</comment>
<dbReference type="InterPro" id="IPR004794">
    <property type="entry name" value="Eubact_RibD"/>
</dbReference>
<keyword evidence="8 12" id="KW-0862">Zinc</keyword>
<dbReference type="STRING" id="1121439.dsat_0459"/>
<evidence type="ECO:0000256" key="10">
    <source>
        <dbReference type="ARBA" id="ARBA00023002"/>
    </source>
</evidence>
<evidence type="ECO:0000256" key="15">
    <source>
        <dbReference type="PIRSR" id="PIRSR006769-3"/>
    </source>
</evidence>
<dbReference type="PIRSF" id="PIRSF006769">
    <property type="entry name" value="RibD"/>
    <property type="match status" value="1"/>
</dbReference>
<dbReference type="UniPathway" id="UPA00275">
    <property type="reaction ID" value="UER00401"/>
</dbReference>
<evidence type="ECO:0000256" key="4">
    <source>
        <dbReference type="ARBA" id="ARBA00005259"/>
    </source>
</evidence>
<evidence type="ECO:0000259" key="16">
    <source>
        <dbReference type="PROSITE" id="PS51747"/>
    </source>
</evidence>
<dbReference type="GO" id="GO:0008270">
    <property type="term" value="F:zinc ion binding"/>
    <property type="evidence" value="ECO:0007669"/>
    <property type="project" value="InterPro"/>
</dbReference>
<evidence type="ECO:0000256" key="5">
    <source>
        <dbReference type="ARBA" id="ARBA00007417"/>
    </source>
</evidence>
<dbReference type="PROSITE" id="PS00903">
    <property type="entry name" value="CYT_DCMP_DEAMINASES_1"/>
    <property type="match status" value="1"/>
</dbReference>
<evidence type="ECO:0000256" key="13">
    <source>
        <dbReference type="PIRSR" id="PIRSR006769-1"/>
    </source>
</evidence>
<sequence length="373" mass="40522">MAARTDERLMARAIELAQRGLLATAPNPCVGAVLAREGEIVAEGWHTAHGHPHAEREAIADARRKGVDTAACDLYVTLEPCNHHGRTPPCTEAVLEAGIRRVVVGCADPNPAVAGGGADFLRQRGVAVEMGVLERECRDLIADFTTWTLQKRAYCILKLAQTLDGRIASRSALPEAVSGPDSQCRVHELRRLCGAVVVGGGTLRADNPRLTCRLPEAERQPLAVVVTRSLPWPDEERFWLLMHRHRELIFWTSEEGADSDQGKALSASQVRVWPLPETGHGLDLRAGLSRLHSETGVHRALCEGGGRLAFALARQGVADELRVFVAPKVLGDARAVPSFQGDWAPAMNEALGFRFTGAETSGEDMMLTLRPRE</sequence>
<dbReference type="GO" id="GO:0008703">
    <property type="term" value="F:5-amino-6-(5-phosphoribosylamino)uracil reductase activity"/>
    <property type="evidence" value="ECO:0007669"/>
    <property type="project" value="UniProtKB-EC"/>
</dbReference>
<feature type="binding site" evidence="14">
    <location>
        <position position="206"/>
    </location>
    <ligand>
        <name>substrate</name>
    </ligand>
</feature>
<keyword evidence="7 12" id="KW-0479">Metal-binding</keyword>
<feature type="binding site" evidence="14">
    <location>
        <position position="213"/>
    </location>
    <ligand>
        <name>substrate</name>
    </ligand>
</feature>